<feature type="binding site" evidence="2">
    <location>
        <position position="196"/>
    </location>
    <ligand>
        <name>FAD</name>
        <dbReference type="ChEBI" id="CHEBI:57692"/>
    </ligand>
</feature>
<protein>
    <submittedName>
        <fullName evidence="4">Electron transfer flavoprotein alpha subunit</fullName>
    </submittedName>
</protein>
<dbReference type="PIRSF" id="PIRSF000089">
    <property type="entry name" value="Electra_flavoP_a"/>
    <property type="match status" value="1"/>
</dbReference>
<dbReference type="Proteomes" id="UP000295711">
    <property type="component" value="Unassembled WGS sequence"/>
</dbReference>
<feature type="domain" description="Electron transfer flavoprotein alpha/beta-subunit N-terminal" evidence="3">
    <location>
        <begin position="7"/>
        <end position="175"/>
    </location>
</feature>
<keyword evidence="2" id="KW-0274">FAD</keyword>
<dbReference type="InterPro" id="IPR014731">
    <property type="entry name" value="ETF_asu_C"/>
</dbReference>
<comment type="cofactor">
    <cofactor evidence="2">
        <name>FAD</name>
        <dbReference type="ChEBI" id="CHEBI:57692"/>
    </cofactor>
    <text evidence="2">Binds 1 FAD per dimer.</text>
</comment>
<evidence type="ECO:0000259" key="3">
    <source>
        <dbReference type="SMART" id="SM00893"/>
    </source>
</evidence>
<dbReference type="InterPro" id="IPR014730">
    <property type="entry name" value="ETF_a/b_N"/>
</dbReference>
<dbReference type="Gene3D" id="3.40.50.620">
    <property type="entry name" value="HUPs"/>
    <property type="match status" value="2"/>
</dbReference>
<dbReference type="GO" id="GO:0050660">
    <property type="term" value="F:flavin adenine dinucleotide binding"/>
    <property type="evidence" value="ECO:0007669"/>
    <property type="project" value="InterPro"/>
</dbReference>
<name>A0A4R2LJS2_9FIRM</name>
<sequence>MGKFNDIWVFMEISENEPKLVSLELLAKARELADESGSRAIPVICPNASEHSPETIICALKAAIEEDSPSAFLFGSTPLGREVSAGLSAVMNLGIASDCTNVIYRESNADLLFIRPTFDGKLYASVSLDTTPQIGTFSTGIFSLKENTPDIQTNARTLNLASDENTVKARLVKFVEDAGLADSNIEEASILVAGGRGVGSAEGFDKLRELARLLGGNIAASRGAVDEGWISRDYQVGATGKTVTPKIYFACGISGAVPHVVGMKDSETIIAINTDPAAPIFDVAHYGIIGDLHKVIPELIEILKQTK</sequence>
<dbReference type="Pfam" id="PF00766">
    <property type="entry name" value="ETF_alpha"/>
    <property type="match status" value="1"/>
</dbReference>
<keyword evidence="5" id="KW-1185">Reference proteome</keyword>
<organism evidence="4 5">
    <name type="scientific">Frisingicoccus caecimuris</name>
    <dbReference type="NCBI Taxonomy" id="1796636"/>
    <lineage>
        <taxon>Bacteria</taxon>
        <taxon>Bacillati</taxon>
        <taxon>Bacillota</taxon>
        <taxon>Clostridia</taxon>
        <taxon>Lachnospirales</taxon>
        <taxon>Lachnospiraceae</taxon>
        <taxon>Frisingicoccus</taxon>
    </lineage>
</organism>
<reference evidence="4 5" key="1">
    <citation type="submission" date="2019-03" db="EMBL/GenBank/DDBJ databases">
        <title>Genomic Encyclopedia of Type Strains, Phase IV (KMG-IV): sequencing the most valuable type-strain genomes for metagenomic binning, comparative biology and taxonomic classification.</title>
        <authorList>
            <person name="Goeker M."/>
        </authorList>
    </citation>
    <scope>NUCLEOTIDE SEQUENCE [LARGE SCALE GENOMIC DNA]</scope>
    <source>
        <strain evidence="4 5">DSM 28559</strain>
    </source>
</reference>
<accession>A0A4R2LJS2</accession>
<evidence type="ECO:0000313" key="4">
    <source>
        <dbReference type="EMBL" id="TCO86675.1"/>
    </source>
</evidence>
<dbReference type="InterPro" id="IPR001308">
    <property type="entry name" value="ETF_a/FixB"/>
</dbReference>
<dbReference type="SUPFAM" id="SSF52467">
    <property type="entry name" value="DHS-like NAD/FAD-binding domain"/>
    <property type="match status" value="1"/>
</dbReference>
<dbReference type="InterPro" id="IPR029035">
    <property type="entry name" value="DHS-like_NAD/FAD-binding_dom"/>
</dbReference>
<gene>
    <name evidence="4" type="ORF">EV212_101468</name>
</gene>
<dbReference type="SUPFAM" id="SSF52402">
    <property type="entry name" value="Adenine nucleotide alpha hydrolases-like"/>
    <property type="match status" value="1"/>
</dbReference>
<dbReference type="Gene3D" id="3.40.50.1220">
    <property type="entry name" value="TPP-binding domain"/>
    <property type="match status" value="1"/>
</dbReference>
<evidence type="ECO:0000256" key="2">
    <source>
        <dbReference type="PIRSR" id="PIRSR000089-1"/>
    </source>
</evidence>
<dbReference type="AlphaFoldDB" id="A0A4R2LJS2"/>
<dbReference type="Pfam" id="PF01012">
    <property type="entry name" value="ETF"/>
    <property type="match status" value="1"/>
</dbReference>
<comment type="caution">
    <text evidence="4">The sequence shown here is derived from an EMBL/GenBank/DDBJ whole genome shotgun (WGS) entry which is preliminary data.</text>
</comment>
<evidence type="ECO:0000256" key="1">
    <source>
        <dbReference type="ARBA" id="ARBA00005817"/>
    </source>
</evidence>
<comment type="similarity">
    <text evidence="1">Belongs to the ETF alpha-subunit/FixB family.</text>
</comment>
<dbReference type="InterPro" id="IPR014729">
    <property type="entry name" value="Rossmann-like_a/b/a_fold"/>
</dbReference>
<dbReference type="EMBL" id="SLXA01000001">
    <property type="protein sequence ID" value="TCO86675.1"/>
    <property type="molecule type" value="Genomic_DNA"/>
</dbReference>
<keyword evidence="2" id="KW-0285">Flavoprotein</keyword>
<dbReference type="GO" id="GO:0009055">
    <property type="term" value="F:electron transfer activity"/>
    <property type="evidence" value="ECO:0007669"/>
    <property type="project" value="InterPro"/>
</dbReference>
<dbReference type="SMART" id="SM00893">
    <property type="entry name" value="ETF"/>
    <property type="match status" value="1"/>
</dbReference>
<feature type="binding site" evidence="2">
    <location>
        <begin position="252"/>
        <end position="259"/>
    </location>
    <ligand>
        <name>FAD</name>
        <dbReference type="ChEBI" id="CHEBI:57692"/>
    </ligand>
</feature>
<dbReference type="GO" id="GO:0033539">
    <property type="term" value="P:fatty acid beta-oxidation using acyl-CoA dehydrogenase"/>
    <property type="evidence" value="ECO:0007669"/>
    <property type="project" value="TreeGrafter"/>
</dbReference>
<dbReference type="RefSeq" id="WP_132088240.1">
    <property type="nucleotide sequence ID" value="NZ_JANKAQ010000002.1"/>
</dbReference>
<dbReference type="PANTHER" id="PTHR43153">
    <property type="entry name" value="ELECTRON TRANSFER FLAVOPROTEIN ALPHA"/>
    <property type="match status" value="1"/>
</dbReference>
<feature type="binding site" evidence="2">
    <location>
        <begin position="221"/>
        <end position="222"/>
    </location>
    <ligand>
        <name>FAD</name>
        <dbReference type="ChEBI" id="CHEBI:57692"/>
    </ligand>
</feature>
<dbReference type="OrthoDB" id="9770286at2"/>
<feature type="binding site" evidence="2">
    <location>
        <position position="273"/>
    </location>
    <ligand>
        <name>FAD</name>
        <dbReference type="ChEBI" id="CHEBI:57692"/>
    </ligand>
</feature>
<proteinExistence type="inferred from homology"/>
<evidence type="ECO:0000313" key="5">
    <source>
        <dbReference type="Proteomes" id="UP000295711"/>
    </source>
</evidence>
<dbReference type="PANTHER" id="PTHR43153:SF1">
    <property type="entry name" value="ELECTRON TRANSFER FLAVOPROTEIN SUBUNIT ALPHA, MITOCHONDRIAL"/>
    <property type="match status" value="1"/>
</dbReference>
<feature type="binding site" evidence="2">
    <location>
        <begin position="235"/>
        <end position="239"/>
    </location>
    <ligand>
        <name>FAD</name>
        <dbReference type="ChEBI" id="CHEBI:57692"/>
    </ligand>
</feature>